<reference evidence="3 4" key="1">
    <citation type="submission" date="2006-02" db="EMBL/GenBank/DDBJ databases">
        <authorList>
            <person name="Amann R."/>
            <person name="Ferriera S."/>
            <person name="Johnson J."/>
            <person name="Kravitz S."/>
            <person name="Halpern A."/>
            <person name="Remington K."/>
            <person name="Beeson K."/>
            <person name="Tran B."/>
            <person name="Rogers Y.-H."/>
            <person name="Friedman R."/>
            <person name="Venter J.C."/>
        </authorList>
    </citation>
    <scope>NUCLEOTIDE SEQUENCE [LARGE SCALE GENOMIC DNA]</scope>
    <source>
        <strain evidence="3 4">DSM 3645</strain>
    </source>
</reference>
<feature type="compositionally biased region" description="Polar residues" evidence="1">
    <location>
        <begin position="51"/>
        <end position="65"/>
    </location>
</feature>
<dbReference type="InterPro" id="IPR025331">
    <property type="entry name" value="TNT"/>
</dbReference>
<dbReference type="EMBL" id="AANZ01000007">
    <property type="protein sequence ID" value="EAQ80706.1"/>
    <property type="molecule type" value="Genomic_DNA"/>
</dbReference>
<evidence type="ECO:0000313" key="4">
    <source>
        <dbReference type="Proteomes" id="UP000004358"/>
    </source>
</evidence>
<proteinExistence type="predicted"/>
<dbReference type="Pfam" id="PF14021">
    <property type="entry name" value="TNT"/>
    <property type="match status" value="1"/>
</dbReference>
<dbReference type="AlphaFoldDB" id="A3ZRD7"/>
<organism evidence="3 4">
    <name type="scientific">Blastopirellula marina DSM 3645</name>
    <dbReference type="NCBI Taxonomy" id="314230"/>
    <lineage>
        <taxon>Bacteria</taxon>
        <taxon>Pseudomonadati</taxon>
        <taxon>Planctomycetota</taxon>
        <taxon>Planctomycetia</taxon>
        <taxon>Pirellulales</taxon>
        <taxon>Pirellulaceae</taxon>
        <taxon>Blastopirellula</taxon>
    </lineage>
</organism>
<dbReference type="PANTHER" id="PTHR42059">
    <property type="entry name" value="TNT DOMAIN-CONTAINING PROTEIN"/>
    <property type="match status" value="1"/>
</dbReference>
<dbReference type="HOGENOM" id="CLU_1131870_0_0_0"/>
<evidence type="ECO:0000259" key="2">
    <source>
        <dbReference type="Pfam" id="PF14021"/>
    </source>
</evidence>
<feature type="region of interest" description="Disordered" evidence="1">
    <location>
        <begin position="41"/>
        <end position="65"/>
    </location>
</feature>
<dbReference type="eggNOG" id="COG3210">
    <property type="taxonomic scope" value="Bacteria"/>
</dbReference>
<accession>A3ZRD7</accession>
<dbReference type="PANTHER" id="PTHR42059:SF1">
    <property type="entry name" value="TNT DOMAIN-CONTAINING PROTEIN"/>
    <property type="match status" value="1"/>
</dbReference>
<protein>
    <recommendedName>
        <fullName evidence="2">TNT domain-containing protein</fullName>
    </recommendedName>
</protein>
<comment type="caution">
    <text evidence="3">The sequence shown here is derived from an EMBL/GenBank/DDBJ whole genome shotgun (WGS) entry which is preliminary data.</text>
</comment>
<dbReference type="STRING" id="314230.DSM3645_11836"/>
<gene>
    <name evidence="3" type="ORF">DSM3645_11836</name>
</gene>
<dbReference type="InterPro" id="IPR053024">
    <property type="entry name" value="Fungal_surface_NADase"/>
</dbReference>
<dbReference type="Proteomes" id="UP000004358">
    <property type="component" value="Unassembled WGS sequence"/>
</dbReference>
<sequence length="245" mass="27118">MFKGPTTTRPESMTHLPRAFTRQCFAVVACLLALGAGCQRPTDGSADPNRPHTSTLTDQWKNPNGSIRWPPNEGFAGKPQEVKIAIGVQLERYGYPGGSFVAPLGEPAPELSMAPGTIDKPYHVYKVLKPLPALEGKAAPWFDQPGGGVQYDLVKSIEHWLERGYLEQVKQTMNLEELAKKLEASNVPDDMVSLVGGLPNEAHCIEQWADGTWRTYYSERGRRSGLKTFETEEAACEDLYRTVVK</sequence>
<feature type="domain" description="TNT" evidence="2">
    <location>
        <begin position="84"/>
        <end position="169"/>
    </location>
</feature>
<dbReference type="GO" id="GO:0050135">
    <property type="term" value="F:NADP+ nucleosidase activity"/>
    <property type="evidence" value="ECO:0007669"/>
    <property type="project" value="InterPro"/>
</dbReference>
<evidence type="ECO:0000256" key="1">
    <source>
        <dbReference type="SAM" id="MobiDB-lite"/>
    </source>
</evidence>
<name>A3ZRD7_9BACT</name>
<evidence type="ECO:0000313" key="3">
    <source>
        <dbReference type="EMBL" id="EAQ80706.1"/>
    </source>
</evidence>